<feature type="domain" description="Lipoyl-binding" evidence="8">
    <location>
        <begin position="3"/>
        <end position="78"/>
    </location>
</feature>
<dbReference type="GO" id="GO:0031405">
    <property type="term" value="F:lipoic acid binding"/>
    <property type="evidence" value="ECO:0007669"/>
    <property type="project" value="TreeGrafter"/>
</dbReference>
<dbReference type="InterPro" id="IPR050743">
    <property type="entry name" value="2-oxoacid_DH_E2_comp"/>
</dbReference>
<evidence type="ECO:0000259" key="8">
    <source>
        <dbReference type="PROSITE" id="PS50968"/>
    </source>
</evidence>
<dbReference type="GO" id="GO:0005737">
    <property type="term" value="C:cytoplasm"/>
    <property type="evidence" value="ECO:0007669"/>
    <property type="project" value="TreeGrafter"/>
</dbReference>
<dbReference type="Proteomes" id="UP000439752">
    <property type="component" value="Unassembled WGS sequence"/>
</dbReference>
<gene>
    <name evidence="10" type="primary">bkdB</name>
    <name evidence="10" type="ORF">EXIGUO9Y_100064</name>
</gene>
<protein>
    <recommendedName>
        <fullName evidence="6">Dihydrolipoamide acetyltransferase component of pyruvate dehydrogenase complex</fullName>
        <ecNumber evidence="6">2.3.1.-</ecNumber>
    </recommendedName>
</protein>
<evidence type="ECO:0000256" key="6">
    <source>
        <dbReference type="RuleBase" id="RU003423"/>
    </source>
</evidence>
<comment type="cofactor">
    <cofactor evidence="1 6">
        <name>(R)-lipoate</name>
        <dbReference type="ChEBI" id="CHEBI:83088"/>
    </cofactor>
</comment>
<dbReference type="GO" id="GO:0016407">
    <property type="term" value="F:acetyltransferase activity"/>
    <property type="evidence" value="ECO:0007669"/>
    <property type="project" value="TreeGrafter"/>
</dbReference>
<keyword evidence="4 6" id="KW-0450">Lipoyl</keyword>
<comment type="similarity">
    <text evidence="2 6">Belongs to the 2-oxoacid dehydrogenase family.</text>
</comment>
<keyword evidence="3 6" id="KW-0808">Transferase</keyword>
<feature type="domain" description="Peripheral subunit-binding (PSBD)" evidence="9">
    <location>
        <begin position="110"/>
        <end position="147"/>
    </location>
</feature>
<evidence type="ECO:0000256" key="4">
    <source>
        <dbReference type="ARBA" id="ARBA00022823"/>
    </source>
</evidence>
<dbReference type="Gene3D" id="4.10.320.10">
    <property type="entry name" value="E3-binding domain"/>
    <property type="match status" value="1"/>
</dbReference>
<dbReference type="SUPFAM" id="SSF47005">
    <property type="entry name" value="Peripheral subunit-binding domain of 2-oxo acid dehydrogenase complex"/>
    <property type="match status" value="1"/>
</dbReference>
<dbReference type="AlphaFoldDB" id="A0A653I3B7"/>
<evidence type="ECO:0000256" key="2">
    <source>
        <dbReference type="ARBA" id="ARBA00007317"/>
    </source>
</evidence>
<evidence type="ECO:0000256" key="3">
    <source>
        <dbReference type="ARBA" id="ARBA00022679"/>
    </source>
</evidence>
<evidence type="ECO:0000256" key="7">
    <source>
        <dbReference type="SAM" id="MobiDB-lite"/>
    </source>
</evidence>
<organism evidence="10 11">
    <name type="scientific">Exiguobacterium oxidotolerans</name>
    <dbReference type="NCBI Taxonomy" id="223958"/>
    <lineage>
        <taxon>Bacteria</taxon>
        <taxon>Bacillati</taxon>
        <taxon>Bacillota</taxon>
        <taxon>Bacilli</taxon>
        <taxon>Bacillales</taxon>
        <taxon>Bacillales Family XII. Incertae Sedis</taxon>
        <taxon>Exiguobacterium</taxon>
    </lineage>
</organism>
<dbReference type="PROSITE" id="PS00189">
    <property type="entry name" value="LIPOYL"/>
    <property type="match status" value="1"/>
</dbReference>
<dbReference type="PROSITE" id="PS50968">
    <property type="entry name" value="BIOTINYL_LIPOYL"/>
    <property type="match status" value="1"/>
</dbReference>
<keyword evidence="11" id="KW-1185">Reference proteome</keyword>
<name>A0A653I3B7_9BACL</name>
<dbReference type="EMBL" id="CABWKQ010000002">
    <property type="protein sequence ID" value="VWX33139.1"/>
    <property type="molecule type" value="Genomic_DNA"/>
</dbReference>
<dbReference type="FunFam" id="4.10.320.10:FF:000008">
    <property type="entry name" value="Dihydrolipoamide acetyltransferase component of pyruvate dehydrogenase complex"/>
    <property type="match status" value="1"/>
</dbReference>
<evidence type="ECO:0000256" key="5">
    <source>
        <dbReference type="ARBA" id="ARBA00023315"/>
    </source>
</evidence>
<keyword evidence="5 6" id="KW-0012">Acyltransferase</keyword>
<dbReference type="InterPro" id="IPR036625">
    <property type="entry name" value="E3-bd_dom_sf"/>
</dbReference>
<proteinExistence type="inferred from homology"/>
<dbReference type="InterPro" id="IPR011053">
    <property type="entry name" value="Single_hybrid_motif"/>
</dbReference>
<dbReference type="InterPro" id="IPR001078">
    <property type="entry name" value="2-oxoacid_DH_actylTfrase"/>
</dbReference>
<dbReference type="InterPro" id="IPR003016">
    <property type="entry name" value="2-oxoA_DH_lipoyl-BS"/>
</dbReference>
<dbReference type="CDD" id="cd06849">
    <property type="entry name" value="lipoyl_domain"/>
    <property type="match status" value="1"/>
</dbReference>
<dbReference type="PANTHER" id="PTHR43178:SF5">
    <property type="entry name" value="LIPOAMIDE ACYLTRANSFERASE COMPONENT OF BRANCHED-CHAIN ALPHA-KETO ACID DEHYDROGENASE COMPLEX, MITOCHONDRIAL"/>
    <property type="match status" value="1"/>
</dbReference>
<evidence type="ECO:0000313" key="11">
    <source>
        <dbReference type="Proteomes" id="UP000439752"/>
    </source>
</evidence>
<dbReference type="Gene3D" id="3.30.559.10">
    <property type="entry name" value="Chloramphenicol acetyltransferase-like domain"/>
    <property type="match status" value="1"/>
</dbReference>
<sequence>MKTETLTMPQLGESVTEGTISLWLVKPGDTVKKYDPIAEVITDKVTAEVPSSFDGVIDKLLAEEGDTLQVGEAIVTLQVSGGSTEVAATEEEIPAVKEQVTETDQSMKKRYSPAVLKLSAEHGINLDHVNGTGAGGRITRKDLLKLVESGQINQPDVVEAPTIETVPTPAKAATEAPAPKSAPKPTMSTTEDGDIEIPTAGVRQAIASNMVRSKQEAPHAWLMVEVDVTNLVEARNRHKDQFFKQEGVKLTFLPFFMKATVEGLKKHPIMNSQWAGDKIIQKRAINLSLAVATQEALFVPVVKHADELSIKGLARAIDDFGKRAQAGKLSSSEMQGGTFTVNNTGSFGSIQSAPILNFPQAAILSVESIVKRPVWVNGMFAARDMVNLCMSIDHRVLDGLVAGQFLQTVKHALESIDPDQLALY</sequence>
<dbReference type="EC" id="2.3.1.-" evidence="6"/>
<evidence type="ECO:0000259" key="9">
    <source>
        <dbReference type="PROSITE" id="PS51826"/>
    </source>
</evidence>
<dbReference type="FunFam" id="3.30.559.10:FF:000007">
    <property type="entry name" value="Dihydrolipoamide acetyltransferase component of pyruvate dehydrogenase complex"/>
    <property type="match status" value="1"/>
</dbReference>
<reference evidence="10 11" key="1">
    <citation type="submission" date="2019-10" db="EMBL/GenBank/DDBJ databases">
        <authorList>
            <person name="Karimi E."/>
        </authorList>
    </citation>
    <scope>NUCLEOTIDE SEQUENCE [LARGE SCALE GENOMIC DNA]</scope>
    <source>
        <strain evidence="10">Exiguobacterium sp. 9Y</strain>
    </source>
</reference>
<accession>A0A653I3B7</accession>
<dbReference type="InterPro" id="IPR000089">
    <property type="entry name" value="Biotin_lipoyl"/>
</dbReference>
<dbReference type="SUPFAM" id="SSF51230">
    <property type="entry name" value="Single hybrid motif"/>
    <property type="match status" value="1"/>
</dbReference>
<dbReference type="Pfam" id="PF00198">
    <property type="entry name" value="2-oxoacid_dh"/>
    <property type="match status" value="1"/>
</dbReference>
<dbReference type="PROSITE" id="PS51826">
    <property type="entry name" value="PSBD"/>
    <property type="match status" value="1"/>
</dbReference>
<feature type="compositionally biased region" description="Low complexity" evidence="7">
    <location>
        <begin position="168"/>
        <end position="186"/>
    </location>
</feature>
<dbReference type="InterPro" id="IPR023213">
    <property type="entry name" value="CAT-like_dom_sf"/>
</dbReference>
<feature type="region of interest" description="Disordered" evidence="7">
    <location>
        <begin position="168"/>
        <end position="194"/>
    </location>
</feature>
<dbReference type="InterPro" id="IPR004167">
    <property type="entry name" value="PSBD"/>
</dbReference>
<evidence type="ECO:0000313" key="10">
    <source>
        <dbReference type="EMBL" id="VWX33139.1"/>
    </source>
</evidence>
<dbReference type="PANTHER" id="PTHR43178">
    <property type="entry name" value="DIHYDROLIPOAMIDE ACETYLTRANSFERASE COMPONENT OF PYRUVATE DEHYDROGENASE COMPLEX"/>
    <property type="match status" value="1"/>
</dbReference>
<dbReference type="RefSeq" id="WP_159172687.1">
    <property type="nucleotide sequence ID" value="NZ_LR732308.1"/>
</dbReference>
<dbReference type="Pfam" id="PF00364">
    <property type="entry name" value="Biotin_lipoyl"/>
    <property type="match status" value="1"/>
</dbReference>
<dbReference type="SUPFAM" id="SSF52777">
    <property type="entry name" value="CoA-dependent acyltransferases"/>
    <property type="match status" value="1"/>
</dbReference>
<dbReference type="Gene3D" id="2.40.50.100">
    <property type="match status" value="1"/>
</dbReference>
<dbReference type="Pfam" id="PF02817">
    <property type="entry name" value="E3_binding"/>
    <property type="match status" value="1"/>
</dbReference>
<evidence type="ECO:0000256" key="1">
    <source>
        <dbReference type="ARBA" id="ARBA00001938"/>
    </source>
</evidence>